<dbReference type="Proteomes" id="UP000077875">
    <property type="component" value="Chromosome"/>
</dbReference>
<organism evidence="1 2">
    <name type="scientific">Halotalea alkalilenta</name>
    <dbReference type="NCBI Taxonomy" id="376489"/>
    <lineage>
        <taxon>Bacteria</taxon>
        <taxon>Pseudomonadati</taxon>
        <taxon>Pseudomonadota</taxon>
        <taxon>Gammaproteobacteria</taxon>
        <taxon>Oceanospirillales</taxon>
        <taxon>Halomonadaceae</taxon>
        <taxon>Halotalea</taxon>
    </lineage>
</organism>
<name>A0A172YJ76_9GAMM</name>
<protein>
    <submittedName>
        <fullName evidence="1">Uncharacterized protein</fullName>
    </submittedName>
</protein>
<dbReference type="KEGG" id="haa:A5892_18985"/>
<evidence type="ECO:0000313" key="1">
    <source>
        <dbReference type="EMBL" id="ANF59281.1"/>
    </source>
</evidence>
<accession>A0A172YJ76</accession>
<keyword evidence="2" id="KW-1185">Reference proteome</keyword>
<sequence length="85" mass="9390">MIRFDEREARLGSLALAWRLWFDAFPALCEMTKIDEGPALHERAFKRRAFCPEDSGGGGLGGGMRTDAFRVRPAVAGHNEKGDPV</sequence>
<reference evidence="1 2" key="1">
    <citation type="submission" date="2016-04" db="EMBL/GenBank/DDBJ databases">
        <title>Complete Genome Sequence of Halotalea alkalilenta IHB B 13600.</title>
        <authorList>
            <person name="Swarnkar M.K."/>
            <person name="Sharma A."/>
            <person name="Kaushal K."/>
            <person name="Soni R."/>
            <person name="Rana S."/>
            <person name="Singh A.K."/>
            <person name="Gulati A."/>
        </authorList>
    </citation>
    <scope>NUCLEOTIDE SEQUENCE [LARGE SCALE GENOMIC DNA]</scope>
    <source>
        <strain evidence="1 2">IHB B 13600</strain>
    </source>
</reference>
<dbReference type="EMBL" id="CP015243">
    <property type="protein sequence ID" value="ANF59281.1"/>
    <property type="molecule type" value="Genomic_DNA"/>
</dbReference>
<gene>
    <name evidence="1" type="ORF">A5892_18985</name>
</gene>
<evidence type="ECO:0000313" key="2">
    <source>
        <dbReference type="Proteomes" id="UP000077875"/>
    </source>
</evidence>
<dbReference type="AlphaFoldDB" id="A0A172YJ76"/>
<proteinExistence type="predicted"/>